<proteinExistence type="predicted"/>
<protein>
    <submittedName>
        <fullName evidence="1">Uncharacterized protein</fullName>
    </submittedName>
</protein>
<dbReference type="EMBL" id="LS483250">
    <property type="protein sequence ID" value="SQD80702.1"/>
    <property type="molecule type" value="Genomic_DNA"/>
</dbReference>
<keyword evidence="2" id="KW-1185">Reference proteome</keyword>
<evidence type="ECO:0000313" key="2">
    <source>
        <dbReference type="Proteomes" id="UP000250163"/>
    </source>
</evidence>
<organism evidence="1 2">
    <name type="scientific">Moritella yayanosii</name>
    <dbReference type="NCBI Taxonomy" id="69539"/>
    <lineage>
        <taxon>Bacteria</taxon>
        <taxon>Pseudomonadati</taxon>
        <taxon>Pseudomonadota</taxon>
        <taxon>Gammaproteobacteria</taxon>
        <taxon>Alteromonadales</taxon>
        <taxon>Moritellaceae</taxon>
        <taxon>Moritella</taxon>
    </lineage>
</organism>
<dbReference type="AlphaFoldDB" id="A0A330LWT2"/>
<name>A0A330LWT2_9GAMM</name>
<gene>
    <name evidence="1" type="ORF">MORIYA_4250</name>
</gene>
<sequence length="65" mass="7738">MLIRIYIASGLDLRSIRVFRLFRLVRILKLFKYKQAYAEAPTETVYLTLNVDDVIPTKLIKYQDM</sequence>
<accession>A0A330LWT2</accession>
<reference evidence="2" key="1">
    <citation type="submission" date="2018-05" db="EMBL/GenBank/DDBJ databases">
        <authorList>
            <person name="Cea G.-C."/>
            <person name="William W."/>
        </authorList>
    </citation>
    <scope>NUCLEOTIDE SEQUENCE [LARGE SCALE GENOMIC DNA]</scope>
    <source>
        <strain evidence="2">DB21MT 5</strain>
    </source>
</reference>
<evidence type="ECO:0000313" key="1">
    <source>
        <dbReference type="EMBL" id="SQD80702.1"/>
    </source>
</evidence>
<dbReference type="Proteomes" id="UP000250163">
    <property type="component" value="Chromosome MORIYA"/>
</dbReference>
<dbReference type="KEGG" id="mya:MORIYA_4250"/>